<dbReference type="Pfam" id="PF02514">
    <property type="entry name" value="CobN-Mg_chel"/>
    <property type="match status" value="1"/>
</dbReference>
<name>A0A0W8FEK0_9ZZZZ</name>
<dbReference type="InterPro" id="IPR011953">
    <property type="entry name" value="Cobalto_CobN"/>
</dbReference>
<dbReference type="InterPro" id="IPR003672">
    <property type="entry name" value="CobN/Mg_chltase"/>
</dbReference>
<dbReference type="CDD" id="cd10150">
    <property type="entry name" value="CobN_like"/>
    <property type="match status" value="1"/>
</dbReference>
<evidence type="ECO:0000259" key="1">
    <source>
        <dbReference type="Pfam" id="PF02514"/>
    </source>
</evidence>
<dbReference type="EMBL" id="LNQE01001300">
    <property type="protein sequence ID" value="KUG19337.1"/>
    <property type="molecule type" value="Genomic_DNA"/>
</dbReference>
<reference evidence="2" key="1">
    <citation type="journal article" date="2015" name="Proc. Natl. Acad. Sci. U.S.A.">
        <title>Networks of energetic and metabolic interactions define dynamics in microbial communities.</title>
        <authorList>
            <person name="Embree M."/>
            <person name="Liu J.K."/>
            <person name="Al-Bassam M.M."/>
            <person name="Zengler K."/>
        </authorList>
    </citation>
    <scope>NUCLEOTIDE SEQUENCE</scope>
</reference>
<accession>A0A0W8FEK0</accession>
<comment type="caution">
    <text evidence="2">The sequence shown here is derived from an EMBL/GenBank/DDBJ whole genome shotgun (WGS) entry which is preliminary data.</text>
</comment>
<protein>
    <submittedName>
        <fullName evidence="2">Cobn component of cobalt chelatase involved in b12 biosynthesis</fullName>
    </submittedName>
</protein>
<dbReference type="NCBIfam" id="TIGR02257">
    <property type="entry name" value="cobalto_cobN"/>
    <property type="match status" value="1"/>
</dbReference>
<proteinExistence type="predicted"/>
<dbReference type="PANTHER" id="PTHR44119:SF4">
    <property type="entry name" value="AEROBIC COBALTOCHELATASE SUBUNIT COBN"/>
    <property type="match status" value="1"/>
</dbReference>
<organism evidence="2">
    <name type="scientific">hydrocarbon metagenome</name>
    <dbReference type="NCBI Taxonomy" id="938273"/>
    <lineage>
        <taxon>unclassified sequences</taxon>
        <taxon>metagenomes</taxon>
        <taxon>ecological metagenomes</taxon>
    </lineage>
</organism>
<feature type="domain" description="CobN/magnesium chelatase" evidence="1">
    <location>
        <begin position="155"/>
        <end position="1264"/>
    </location>
</feature>
<gene>
    <name evidence="2" type="ORF">ASZ90_010942</name>
</gene>
<evidence type="ECO:0000313" key="2">
    <source>
        <dbReference type="EMBL" id="KUG19337.1"/>
    </source>
</evidence>
<sequence>MIINAIELVINKKNYTFCGRLLYGLIRFCLKMEDLQVKIVYIGAGTGENPWLEDAAGNCRDMGIPVAIAQAASEALDSEEKRFLEVLEDVKTCHLLLVSNHGSATYFRKFDRLIAAAQARAVAIFVGSSMPEEMKDFRRLFPFCDEDYDFVHACIELGGKENTRSLILWACRAIGGVPIEVPPLQYPPTEGFYHPSFPGTHDFSTHMQRMDPKKPTAGILFHQFFYIRKNLLAVDALVAALEAKGMNALPFFLVTSPDRVTGAIGIREFINRYLIRDGLPVIDVLIINMSFSQVSLSDPNDGTKTEPIHNFFNDLNVPLLQTISMYRSHDAWESDEQGLSVMEISSGVIWPEFDGQIITIPLAATGEHEGRKDMALPIPGRPERVAGMALRWSELKRTPVQDRKVAILLYQYTGDMDALGDAGGLDTPRSVIGILHRLKDEGYVVNHIPETGNDLIKEMIDGLTNDTRWLTDEQMKERAADTVSTELYRNWFARIPAKNRAKISADWGDPPGELFETDGQVCIPGVVNGNVFIGIQPPRGYFEQVESLIHSSDLVMPHHYLAYYRWIKYAFGAHAIIHMGTHGTLEWLPGKGNAMSEECYPDVILEDMPHIYPYIMNDPGEGVQAKRRSWAVLLDHLVPAMMRAEGYGDLSRLDSILQDYLRAKSSGEKQKADDLLEEVQSIVVAQNLTSDLGLDADATKEQIAENAERLYDYICEVRDVIIKDGLHIFGLPARDERFREMIYALTRLENGSIPSLRESVAEALSLSLRELLDKPSACNTQHGQTNGALIDMIDARCRDLIDGMAGCGYDREEVLAGIRAEYGNDHSGLETCAAYICDEIVGRLNRTTDELTSMLRGLEGGYVPPGPCGDPTRGNAHLLPTGRNCYSIDPATIPTPAAWKTGRDLADRMIERYVNEKGKYPRRVGIVVWATDAMRTGGDDIAYLFWLMGLKPVWSDRGGAVTGLEIIPAKELGRPRIDVTLRISGLFRDTYPNLVRMIDEGVEMIASLDESEDVNFLAAHLRQDLLDKLKEGFPEHEARDMALIRIFGDPPGNHGCALGEVVHASAWKDRKDLADVYTTWGAHAYGKKFRGEKVTELFKEQFARLDATVKNRVSREFDLLETDDDYIFLGGMNACVKAYGNRDPVSVIGEASDPKNVKTRLLDEEVRFIFRSRVLNPRWIEGLKPHGFRGVQEIVTTLEYAFGWDVTSDAVDDWEYRSAAEHFLFDEANRQWIEENNPYALHSIAGRLLEAHERGFWDTDEETIRKLQGIYLDSEDYFERTGDKKQ</sequence>
<dbReference type="GO" id="GO:0051116">
    <property type="term" value="F:cobaltochelatase activity"/>
    <property type="evidence" value="ECO:0007669"/>
    <property type="project" value="InterPro"/>
</dbReference>
<dbReference type="GO" id="GO:0009236">
    <property type="term" value="P:cobalamin biosynthetic process"/>
    <property type="evidence" value="ECO:0007669"/>
    <property type="project" value="InterPro"/>
</dbReference>
<dbReference type="PANTHER" id="PTHR44119">
    <property type="entry name" value="MAGNESIUM-CHELATASE SUBUNIT CHLH, CHLOROPLASTIC"/>
    <property type="match status" value="1"/>
</dbReference>